<evidence type="ECO:0000256" key="1">
    <source>
        <dbReference type="SAM" id="Phobius"/>
    </source>
</evidence>
<dbReference type="STRING" id="449447.MAE_05600"/>
<feature type="transmembrane region" description="Helical" evidence="1">
    <location>
        <begin position="12"/>
        <end position="33"/>
    </location>
</feature>
<dbReference type="Proteomes" id="UP000001510">
    <property type="component" value="Chromosome"/>
</dbReference>
<sequence length="50" mass="5465">MGIAVRFTAVRMSTALTVGDSLILILVLCRPIVGNQNRLLSIVIISFIHQ</sequence>
<dbReference type="EnsemblBacteria" id="BAG00382">
    <property type="protein sequence ID" value="BAG00382"/>
    <property type="gene ID" value="MAE_05600"/>
</dbReference>
<keyword evidence="1" id="KW-0812">Transmembrane</keyword>
<dbReference type="KEGG" id="mar:MAE_05600"/>
<dbReference type="EMBL" id="AP009552">
    <property type="protein sequence ID" value="BAG00382.1"/>
    <property type="molecule type" value="Genomic_DNA"/>
</dbReference>
<keyword evidence="3" id="KW-1185">Reference proteome</keyword>
<keyword evidence="1" id="KW-0472">Membrane</keyword>
<dbReference type="PaxDb" id="449447-MAE_05600"/>
<evidence type="ECO:0000313" key="3">
    <source>
        <dbReference type="Proteomes" id="UP000001510"/>
    </source>
</evidence>
<name>B0JP71_MICAN</name>
<gene>
    <name evidence="2" type="ordered locus">MAE_05600</name>
</gene>
<protein>
    <submittedName>
        <fullName evidence="2">Uncharacterized protein</fullName>
    </submittedName>
</protein>
<organism evidence="2 3">
    <name type="scientific">Microcystis aeruginosa (strain NIES-843 / IAM M-2473)</name>
    <dbReference type="NCBI Taxonomy" id="449447"/>
    <lineage>
        <taxon>Bacteria</taxon>
        <taxon>Bacillati</taxon>
        <taxon>Cyanobacteriota</taxon>
        <taxon>Cyanophyceae</taxon>
        <taxon>Oscillatoriophycideae</taxon>
        <taxon>Chroococcales</taxon>
        <taxon>Microcystaceae</taxon>
        <taxon>Microcystis</taxon>
    </lineage>
</organism>
<keyword evidence="1" id="KW-1133">Transmembrane helix</keyword>
<dbReference type="AlphaFoldDB" id="B0JP71"/>
<proteinExistence type="predicted"/>
<evidence type="ECO:0000313" key="2">
    <source>
        <dbReference type="EMBL" id="BAG00382.1"/>
    </source>
</evidence>
<dbReference type="HOGENOM" id="CLU_3119801_0_0_3"/>
<reference evidence="2 3" key="1">
    <citation type="journal article" date="2007" name="DNA Res.">
        <title>Complete genomic structure of the bloom-forming toxic cyanobacterium Microcystis aeruginosa NIES-843.</title>
        <authorList>
            <person name="Kaneko T."/>
            <person name="Nakajima N."/>
            <person name="Okamoto S."/>
            <person name="Suzuki I."/>
            <person name="Tanabe Y."/>
            <person name="Tamaoki M."/>
            <person name="Nakamura Y."/>
            <person name="Kasai F."/>
            <person name="Watanabe A."/>
            <person name="Kawashima K."/>
            <person name="Kishida Y."/>
            <person name="Ono A."/>
            <person name="Shimizu Y."/>
            <person name="Takahashi C."/>
            <person name="Minami C."/>
            <person name="Fujishiro T."/>
            <person name="Kohara M."/>
            <person name="Katoh M."/>
            <person name="Nakazaki N."/>
            <person name="Nakayama S."/>
            <person name="Yamada M."/>
            <person name="Tabata S."/>
            <person name="Watanabe M.M."/>
        </authorList>
    </citation>
    <scope>NUCLEOTIDE SEQUENCE [LARGE SCALE GENOMIC DNA]</scope>
    <source>
        <strain evidence="3">NIES-843 / IAM M-247</strain>
    </source>
</reference>
<accession>B0JP71</accession>